<proteinExistence type="predicted"/>
<protein>
    <submittedName>
        <fullName evidence="3">MbtH family protein</fullName>
    </submittedName>
</protein>
<evidence type="ECO:0000256" key="1">
    <source>
        <dbReference type="SAM" id="MobiDB-lite"/>
    </source>
</evidence>
<evidence type="ECO:0000259" key="2">
    <source>
        <dbReference type="SMART" id="SM00923"/>
    </source>
</evidence>
<dbReference type="InterPro" id="IPR038020">
    <property type="entry name" value="MbtH-like_sf"/>
</dbReference>
<gene>
    <name evidence="3" type="ORF">LZC94_10140</name>
</gene>
<dbReference type="Pfam" id="PF03621">
    <property type="entry name" value="MbtH"/>
    <property type="match status" value="1"/>
</dbReference>
<name>A0ABZ2M4X8_9BACT</name>
<feature type="domain" description="MbtH-like" evidence="2">
    <location>
        <begin position="18"/>
        <end position="68"/>
    </location>
</feature>
<dbReference type="PANTHER" id="PTHR38444:SF1">
    <property type="entry name" value="ENTEROBACTIN BIOSYNTHESIS PROTEIN YBDZ"/>
    <property type="match status" value="1"/>
</dbReference>
<feature type="compositionally biased region" description="Polar residues" evidence="1">
    <location>
        <begin position="1"/>
        <end position="10"/>
    </location>
</feature>
<dbReference type="RefSeq" id="WP_394827254.1">
    <property type="nucleotide sequence ID" value="NZ_CP089984.1"/>
</dbReference>
<dbReference type="EMBL" id="CP089984">
    <property type="protein sequence ID" value="WXB17620.1"/>
    <property type="molecule type" value="Genomic_DNA"/>
</dbReference>
<accession>A0ABZ2M4X8</accession>
<dbReference type="PANTHER" id="PTHR38444">
    <property type="entry name" value="ENTEROBACTIN BIOSYNTHESIS PROTEIN YBDZ"/>
    <property type="match status" value="1"/>
</dbReference>
<evidence type="ECO:0000313" key="3">
    <source>
        <dbReference type="EMBL" id="WXB17620.1"/>
    </source>
</evidence>
<dbReference type="SMART" id="SM00923">
    <property type="entry name" value="MbtH"/>
    <property type="match status" value="1"/>
</dbReference>
<sequence>MSTENPTNPTIAKHQASPSEQEDTTIYKVVVNHEEQYSIWPEYRENPLGWRDAGKSGTKAECLDHIARVWTDMRPLSLRKQMEGQTP</sequence>
<organism evidence="3 4">
    <name type="scientific">Pendulispora albinea</name>
    <dbReference type="NCBI Taxonomy" id="2741071"/>
    <lineage>
        <taxon>Bacteria</taxon>
        <taxon>Pseudomonadati</taxon>
        <taxon>Myxococcota</taxon>
        <taxon>Myxococcia</taxon>
        <taxon>Myxococcales</taxon>
        <taxon>Sorangiineae</taxon>
        <taxon>Pendulisporaceae</taxon>
        <taxon>Pendulispora</taxon>
    </lineage>
</organism>
<dbReference type="InterPro" id="IPR005153">
    <property type="entry name" value="MbtH-like_dom"/>
</dbReference>
<feature type="region of interest" description="Disordered" evidence="1">
    <location>
        <begin position="1"/>
        <end position="22"/>
    </location>
</feature>
<evidence type="ECO:0000313" key="4">
    <source>
        <dbReference type="Proteomes" id="UP001370348"/>
    </source>
</evidence>
<keyword evidence="4" id="KW-1185">Reference proteome</keyword>
<dbReference type="Proteomes" id="UP001370348">
    <property type="component" value="Chromosome"/>
</dbReference>
<dbReference type="SUPFAM" id="SSF160582">
    <property type="entry name" value="MbtH-like"/>
    <property type="match status" value="1"/>
</dbReference>
<dbReference type="Gene3D" id="3.90.820.10">
    <property type="entry name" value="Structural Genomics, Unknown Function 30-nov-00 1gh9 Mol_id"/>
    <property type="match status" value="1"/>
</dbReference>
<dbReference type="InterPro" id="IPR037407">
    <property type="entry name" value="MLP_fam"/>
</dbReference>
<reference evidence="3 4" key="1">
    <citation type="submission" date="2021-12" db="EMBL/GenBank/DDBJ databases">
        <title>Discovery of the Pendulisporaceae a myxobacterial family with distinct sporulation behavior and unique specialized metabolism.</title>
        <authorList>
            <person name="Garcia R."/>
            <person name="Popoff A."/>
            <person name="Bader C.D."/>
            <person name="Loehr J."/>
            <person name="Walesch S."/>
            <person name="Walt C."/>
            <person name="Boldt J."/>
            <person name="Bunk B."/>
            <person name="Haeckl F.J.F.P.J."/>
            <person name="Gunesch A.P."/>
            <person name="Birkelbach J."/>
            <person name="Nuebel U."/>
            <person name="Pietschmann T."/>
            <person name="Bach T."/>
            <person name="Mueller R."/>
        </authorList>
    </citation>
    <scope>NUCLEOTIDE SEQUENCE [LARGE SCALE GENOMIC DNA]</scope>
    <source>
        <strain evidence="3 4">MSr11954</strain>
    </source>
</reference>